<dbReference type="AlphaFoldDB" id="A0A2Z3GV24"/>
<evidence type="ECO:0000313" key="1">
    <source>
        <dbReference type="EMBL" id="AWM38279.1"/>
    </source>
</evidence>
<protein>
    <recommendedName>
        <fullName evidence="3">RiboL-PSP-HEPN domain-containing protein</fullName>
    </recommendedName>
</protein>
<name>A0A2Z3GV24_9BACT</name>
<organism evidence="1 2">
    <name type="scientific">Gemmata obscuriglobus</name>
    <dbReference type="NCBI Taxonomy" id="114"/>
    <lineage>
        <taxon>Bacteria</taxon>
        <taxon>Pseudomonadati</taxon>
        <taxon>Planctomycetota</taxon>
        <taxon>Planctomycetia</taxon>
        <taxon>Gemmatales</taxon>
        <taxon>Gemmataceae</taxon>
        <taxon>Gemmata</taxon>
    </lineage>
</organism>
<sequence length="211" mass="22963">MFGAAVHRLIATAASKRFVERHNGTDRNEMPSNSLLRWQTDRVPRLNALDAQVASGPPSALADENLRALVAMLCAHFQGFCRDLYSESVESVVRTFPPGMGLVARTQFMAQIGLGTGNPTLQTLVRDFDRFGVGVRAALDADPANAVRLNHLALLNQWRNFVVHHGVTAPPGPALAPALPQVWQVSCGGLAAELDRIMYDYLQALLGTPPW</sequence>
<dbReference type="Proteomes" id="UP000245802">
    <property type="component" value="Chromosome"/>
</dbReference>
<accession>A0A2Z3GV24</accession>
<keyword evidence="2" id="KW-1185">Reference proteome</keyword>
<dbReference type="KEGG" id="gog:C1280_15650"/>
<evidence type="ECO:0008006" key="3">
    <source>
        <dbReference type="Google" id="ProtNLM"/>
    </source>
</evidence>
<proteinExistence type="predicted"/>
<gene>
    <name evidence="1" type="ORF">C1280_15650</name>
</gene>
<dbReference type="EMBL" id="CP025958">
    <property type="protein sequence ID" value="AWM38279.1"/>
    <property type="molecule type" value="Genomic_DNA"/>
</dbReference>
<evidence type="ECO:0000313" key="2">
    <source>
        <dbReference type="Proteomes" id="UP000245802"/>
    </source>
</evidence>
<reference evidence="1 2" key="1">
    <citation type="submission" date="2018-01" db="EMBL/GenBank/DDBJ databases">
        <title>G. obscuriglobus.</title>
        <authorList>
            <person name="Franke J."/>
            <person name="Blomberg W."/>
            <person name="Selmecki A."/>
        </authorList>
    </citation>
    <scope>NUCLEOTIDE SEQUENCE [LARGE SCALE GENOMIC DNA]</scope>
    <source>
        <strain evidence="1 2">DSM 5831</strain>
    </source>
</reference>